<dbReference type="SUPFAM" id="SSF46458">
    <property type="entry name" value="Globin-like"/>
    <property type="match status" value="1"/>
</dbReference>
<accession>A0A0L0SPI9</accession>
<dbReference type="PANTHER" id="PTHR42071:SF1">
    <property type="entry name" value="GLOBIN-SENSOR DOMAIN-CONTAINING PROTEIN"/>
    <property type="match status" value="1"/>
</dbReference>
<proteinExistence type="predicted"/>
<dbReference type="InterPro" id="IPR044398">
    <property type="entry name" value="Globin-sensor_dom"/>
</dbReference>
<dbReference type="eggNOG" id="ENOG502S0AP">
    <property type="taxonomic scope" value="Eukaryota"/>
</dbReference>
<keyword evidence="3" id="KW-1185">Reference proteome</keyword>
<evidence type="ECO:0000313" key="3">
    <source>
        <dbReference type="Proteomes" id="UP000054350"/>
    </source>
</evidence>
<dbReference type="Pfam" id="PF11563">
    <property type="entry name" value="Protoglobin"/>
    <property type="match status" value="1"/>
</dbReference>
<dbReference type="Proteomes" id="UP000054350">
    <property type="component" value="Unassembled WGS sequence"/>
</dbReference>
<dbReference type="GO" id="GO:0019825">
    <property type="term" value="F:oxygen binding"/>
    <property type="evidence" value="ECO:0007669"/>
    <property type="project" value="InterPro"/>
</dbReference>
<name>A0A0L0SPI9_ALLM3</name>
<dbReference type="OrthoDB" id="10027058at2759"/>
<dbReference type="OMA" id="MRHIDAN"/>
<protein>
    <recommendedName>
        <fullName evidence="1">Globin-sensor domain-containing protein</fullName>
    </recommendedName>
</protein>
<dbReference type="PANTHER" id="PTHR42071">
    <property type="entry name" value="PROTOGLOBIN DOMAIN-CONTAINING PROTEIN"/>
    <property type="match status" value="1"/>
</dbReference>
<dbReference type="Gene3D" id="1.10.490.10">
    <property type="entry name" value="Globins"/>
    <property type="match status" value="1"/>
</dbReference>
<gene>
    <name evidence="2" type="ORF">AMAG_09320</name>
</gene>
<reference evidence="3" key="2">
    <citation type="submission" date="2009-11" db="EMBL/GenBank/DDBJ databases">
        <title>The Genome Sequence of Allomyces macrogynus strain ATCC 38327.</title>
        <authorList>
            <consortium name="The Broad Institute Genome Sequencing Platform"/>
            <person name="Russ C."/>
            <person name="Cuomo C."/>
            <person name="Shea T."/>
            <person name="Young S.K."/>
            <person name="Zeng Q."/>
            <person name="Koehrsen M."/>
            <person name="Haas B."/>
            <person name="Borodovsky M."/>
            <person name="Guigo R."/>
            <person name="Alvarado L."/>
            <person name="Berlin A."/>
            <person name="Borenstein D."/>
            <person name="Chen Z."/>
            <person name="Engels R."/>
            <person name="Freedman E."/>
            <person name="Gellesch M."/>
            <person name="Goldberg J."/>
            <person name="Griggs A."/>
            <person name="Gujja S."/>
            <person name="Heiman D."/>
            <person name="Hepburn T."/>
            <person name="Howarth C."/>
            <person name="Jen D."/>
            <person name="Larson L."/>
            <person name="Lewis B."/>
            <person name="Mehta T."/>
            <person name="Park D."/>
            <person name="Pearson M."/>
            <person name="Roberts A."/>
            <person name="Saif S."/>
            <person name="Shenoy N."/>
            <person name="Sisk P."/>
            <person name="Stolte C."/>
            <person name="Sykes S."/>
            <person name="Walk T."/>
            <person name="White J."/>
            <person name="Yandava C."/>
            <person name="Burger G."/>
            <person name="Gray M.W."/>
            <person name="Holland P.W.H."/>
            <person name="King N."/>
            <person name="Lang F.B.F."/>
            <person name="Roger A.J."/>
            <person name="Ruiz-Trillo I."/>
            <person name="Lander E."/>
            <person name="Nusbaum C."/>
        </authorList>
    </citation>
    <scope>NUCLEOTIDE SEQUENCE [LARGE SCALE GENOMIC DNA]</scope>
    <source>
        <strain evidence="3">ATCC 38327</strain>
    </source>
</reference>
<evidence type="ECO:0000259" key="1">
    <source>
        <dbReference type="Pfam" id="PF11563"/>
    </source>
</evidence>
<feature type="domain" description="Globin-sensor" evidence="1">
    <location>
        <begin position="59"/>
        <end position="238"/>
    </location>
</feature>
<sequence>MTPGPRRALRTLRLSLLAHPRLPIARLRSHAPYCPRTPHPHPHPKMKHIDRSALYTDLMARFSYVAQFVDFGDADKAAIKGAASALAPLVPTVVNAVYEKLFSFDITKRHFIKKMEGYEGNLEEDLASLSGDSDQIKFRKEMLSRYLVKLVTSEFDEAFVKYIDWVAVIHTNNKGKRSGINVEIIHINALMGFVENILISTIMDLPIDNEGKKAALLAFNKLLWIQNDLFVQYYAYDGSEIAEARANVKGVIRPAGTSGGCPFSGAKST</sequence>
<dbReference type="EMBL" id="GG745344">
    <property type="protein sequence ID" value="KNE64290.1"/>
    <property type="molecule type" value="Genomic_DNA"/>
</dbReference>
<organism evidence="2 3">
    <name type="scientific">Allomyces macrogynus (strain ATCC 38327)</name>
    <name type="common">Allomyces javanicus var. macrogynus</name>
    <dbReference type="NCBI Taxonomy" id="578462"/>
    <lineage>
        <taxon>Eukaryota</taxon>
        <taxon>Fungi</taxon>
        <taxon>Fungi incertae sedis</taxon>
        <taxon>Blastocladiomycota</taxon>
        <taxon>Blastocladiomycetes</taxon>
        <taxon>Blastocladiales</taxon>
        <taxon>Blastocladiaceae</taxon>
        <taxon>Allomyces</taxon>
    </lineage>
</organism>
<evidence type="ECO:0000313" key="2">
    <source>
        <dbReference type="EMBL" id="KNE64290.1"/>
    </source>
</evidence>
<reference evidence="2 3" key="1">
    <citation type="submission" date="2009-11" db="EMBL/GenBank/DDBJ databases">
        <title>Annotation of Allomyces macrogynus ATCC 38327.</title>
        <authorList>
            <consortium name="The Broad Institute Genome Sequencing Platform"/>
            <person name="Russ C."/>
            <person name="Cuomo C."/>
            <person name="Burger G."/>
            <person name="Gray M.W."/>
            <person name="Holland P.W.H."/>
            <person name="King N."/>
            <person name="Lang F.B.F."/>
            <person name="Roger A.J."/>
            <person name="Ruiz-Trillo I."/>
            <person name="Young S.K."/>
            <person name="Zeng Q."/>
            <person name="Gargeya S."/>
            <person name="Fitzgerald M."/>
            <person name="Haas B."/>
            <person name="Abouelleil A."/>
            <person name="Alvarado L."/>
            <person name="Arachchi H.M."/>
            <person name="Berlin A."/>
            <person name="Chapman S.B."/>
            <person name="Gearin G."/>
            <person name="Goldberg J."/>
            <person name="Griggs A."/>
            <person name="Gujja S."/>
            <person name="Hansen M."/>
            <person name="Heiman D."/>
            <person name="Howarth C."/>
            <person name="Larimer J."/>
            <person name="Lui A."/>
            <person name="MacDonald P.J.P."/>
            <person name="McCowen C."/>
            <person name="Montmayeur A."/>
            <person name="Murphy C."/>
            <person name="Neiman D."/>
            <person name="Pearson M."/>
            <person name="Priest M."/>
            <person name="Roberts A."/>
            <person name="Saif S."/>
            <person name="Shea T."/>
            <person name="Sisk P."/>
            <person name="Stolte C."/>
            <person name="Sykes S."/>
            <person name="Wortman J."/>
            <person name="Nusbaum C."/>
            <person name="Birren B."/>
        </authorList>
    </citation>
    <scope>NUCLEOTIDE SEQUENCE [LARGE SCALE GENOMIC DNA]</scope>
    <source>
        <strain evidence="2 3">ATCC 38327</strain>
    </source>
</reference>
<dbReference type="AlphaFoldDB" id="A0A0L0SPI9"/>
<dbReference type="VEuPathDB" id="FungiDB:AMAG_09320"/>
<dbReference type="InterPro" id="IPR012292">
    <property type="entry name" value="Globin/Proto"/>
</dbReference>
<dbReference type="InterPro" id="IPR009050">
    <property type="entry name" value="Globin-like_sf"/>
</dbReference>
<dbReference type="GO" id="GO:0020037">
    <property type="term" value="F:heme binding"/>
    <property type="evidence" value="ECO:0007669"/>
    <property type="project" value="InterPro"/>
</dbReference>